<dbReference type="Proteomes" id="UP000316280">
    <property type="component" value="Unassembled WGS sequence"/>
</dbReference>
<dbReference type="SUPFAM" id="SSF52151">
    <property type="entry name" value="FabD/lysophospholipase-like"/>
    <property type="match status" value="1"/>
</dbReference>
<keyword evidence="2" id="KW-0442">Lipid degradation</keyword>
<dbReference type="AlphaFoldDB" id="A0A552APT9"/>
<keyword evidence="3" id="KW-0175">Coiled coil</keyword>
<dbReference type="PROSITE" id="PS51635">
    <property type="entry name" value="PNPLA"/>
    <property type="match status" value="1"/>
</dbReference>
<dbReference type="Pfam" id="PF01734">
    <property type="entry name" value="Patatin"/>
    <property type="match status" value="1"/>
</dbReference>
<dbReference type="EMBL" id="SFBR01000072">
    <property type="protein sequence ID" value="TRT87450.1"/>
    <property type="molecule type" value="Genomic_DNA"/>
</dbReference>
<evidence type="ECO:0000256" key="2">
    <source>
        <dbReference type="PROSITE-ProRule" id="PRU01161"/>
    </source>
</evidence>
<dbReference type="InterPro" id="IPR002641">
    <property type="entry name" value="PNPLA_dom"/>
</dbReference>
<name>A0A552APT9_MICAE</name>
<protein>
    <submittedName>
        <fullName evidence="6">Patatin-like protein</fullName>
    </submittedName>
</protein>
<feature type="domain" description="PNPLA" evidence="5">
    <location>
        <begin position="22"/>
        <end position="300"/>
    </location>
</feature>
<organism evidence="6 7">
    <name type="scientific">Microcystis aeruginosa Ma_OC_H_19870700_S124</name>
    <dbReference type="NCBI Taxonomy" id="2486262"/>
    <lineage>
        <taxon>Bacteria</taxon>
        <taxon>Bacillati</taxon>
        <taxon>Cyanobacteriota</taxon>
        <taxon>Cyanophyceae</taxon>
        <taxon>Oscillatoriophycideae</taxon>
        <taxon>Chroococcales</taxon>
        <taxon>Microcystaceae</taxon>
        <taxon>Microcystis</taxon>
    </lineage>
</organism>
<dbReference type="NCBIfam" id="TIGR03607">
    <property type="entry name" value="patatin-like protein"/>
    <property type="match status" value="1"/>
</dbReference>
<comment type="caution">
    <text evidence="2">Lacks conserved residue(s) required for the propagation of feature annotation.</text>
</comment>
<keyword evidence="4" id="KW-1133">Transmembrane helix</keyword>
<keyword evidence="1 2" id="KW-0443">Lipid metabolism</keyword>
<feature type="short sequence motif" description="GXSXG" evidence="2">
    <location>
        <begin position="69"/>
        <end position="73"/>
    </location>
</feature>
<evidence type="ECO:0000256" key="1">
    <source>
        <dbReference type="ARBA" id="ARBA00023098"/>
    </source>
</evidence>
<evidence type="ECO:0000256" key="4">
    <source>
        <dbReference type="SAM" id="Phobius"/>
    </source>
</evidence>
<reference evidence="6 7" key="1">
    <citation type="submission" date="2019-01" db="EMBL/GenBank/DDBJ databases">
        <title>Coherence of Microcystis species and biogeography revealed through population genomics.</title>
        <authorList>
            <person name="Perez-Carrascal O.M."/>
            <person name="Terrat Y."/>
            <person name="Giani A."/>
            <person name="Fortin N."/>
            <person name="Tromas N."/>
            <person name="Shapiro B.J."/>
        </authorList>
    </citation>
    <scope>NUCLEOTIDE SEQUENCE [LARGE SCALE GENOMIC DNA]</scope>
    <source>
        <strain evidence="6">Ma_OC_H_19870700_S124</strain>
    </source>
</reference>
<proteinExistence type="predicted"/>
<dbReference type="GO" id="GO:0016787">
    <property type="term" value="F:hydrolase activity"/>
    <property type="evidence" value="ECO:0007669"/>
    <property type="project" value="UniProtKB-UniRule"/>
</dbReference>
<dbReference type="InterPro" id="IPR019894">
    <property type="entry name" value="Patatin-related_protein"/>
</dbReference>
<dbReference type="InterPro" id="IPR024282">
    <property type="entry name" value="DUF3376"/>
</dbReference>
<feature type="active site" description="Proton acceptor" evidence="2">
    <location>
        <position position="287"/>
    </location>
</feature>
<evidence type="ECO:0000313" key="7">
    <source>
        <dbReference type="Proteomes" id="UP000316280"/>
    </source>
</evidence>
<keyword evidence="2" id="KW-0378">Hydrolase</keyword>
<comment type="caution">
    <text evidence="6">The sequence shown here is derived from an EMBL/GenBank/DDBJ whole genome shotgun (WGS) entry which is preliminary data.</text>
</comment>
<keyword evidence="4" id="KW-0812">Transmembrane</keyword>
<dbReference type="GO" id="GO:0016042">
    <property type="term" value="P:lipid catabolic process"/>
    <property type="evidence" value="ECO:0007669"/>
    <property type="project" value="UniProtKB-UniRule"/>
</dbReference>
<feature type="short sequence motif" description="DGA/G" evidence="2">
    <location>
        <begin position="287"/>
        <end position="289"/>
    </location>
</feature>
<accession>A0A552APT9</accession>
<sequence>MNSNHQHNLPLPVFSREFRLGIVLYGGVSLAVYMNGVCQEFYNAIRGRGIYKLIKALTDSDIVVDIVSGTSAGGVNGVLLSYAIANSNLEEATNFKKFAELWREQGDIQKLLRKSSPNGEKFSFLDGEGFYQEQFKKAFQEPTFPSIGDWYSDFGELDLFITATDFKGKINQTFDNVGKVIDIKDHKAFFHLKYRQDQSEYVENPFRTVQSNEITETALAKLCRATSCFPVAFPVVTVQLSPEDQENKDTDEIKVDRKLVEWGQLQDRDLEPSYRENKKNYPIYLIDGGVLDNRPFTYTVETIYGRTAYRSVKRVLFYLDPTPDRFFDDLARKENKLPSVDKVLLGALTGLPRYQSIAKDLQLIEEGNRKVTRYKLLKDTILQAIDKRENKEQDLLQENAYIKCRLFGLLDRTIHAVLLRKSPFETKQDCQKDFLDKTAEILKDLKSLDNVQIPSRAKAEKQAIDLETIYRDIQLIDLDFLIRKHSFLLDRIAQLSEDKIQQEFYPSLPGNFPDYHLALRQFVALRYLSYQLSWQLELLKLIQKSIQKILNYYDFSELAGTDDVSKFDLEKIYHFLITFHKTLLGVNFKSSSEFSEELSSGDLLLAYYEFFKKIHFPQEINFKSENVNWSNLKLLLPEQESSVSKKIFDQIYKLPICKVLTLDGFKDKSDEIDQIKLQVKQHISAARLPKKNDSCSEVNLWVVENVEIIEIVPSRVDERDNSDNNFTILQLIEKNSQSFIESLTPYLDPDSIQKLHRYFQDFQSIDRVLYSYEYLSDIATKNTIKLARISPKDAEMGYGKYCYHIDQREEKKTEKSKILGHQYNAFGGFFKKFYRTNDLLWGRLDGLNQLVDSLLTPQSLHNFLLFNTRIHQDGQHLDYLDNLVREALPKATEKERNDILRYLRNFLCAPDDYTQNHQREFKQFVENIVRAGQREILWHDFPDVLKDLEPGEMKCIEKSLRTRREQAETLLKQLTEQQQKLIFQERNLAKVLQEIEQDDISGEAAEKTNLLLDLLLQQYEDSKNQFTIQSPWFWLKTIVSTLVEKRNGFGAAVLAIAGTAIRVMQLPQPIQWLLIPIILMIISIVFPILSLVHSLLVWLGS</sequence>
<feature type="transmembrane region" description="Helical" evidence="4">
    <location>
        <begin position="1072"/>
        <end position="1099"/>
    </location>
</feature>
<feature type="coiled-coil region" evidence="3">
    <location>
        <begin position="957"/>
        <end position="994"/>
    </location>
</feature>
<evidence type="ECO:0000313" key="6">
    <source>
        <dbReference type="EMBL" id="TRT87450.1"/>
    </source>
</evidence>
<keyword evidence="4" id="KW-0472">Membrane</keyword>
<dbReference type="Gene3D" id="3.40.1090.10">
    <property type="entry name" value="Cytosolic phospholipase A2 catalytic domain"/>
    <property type="match status" value="1"/>
</dbReference>
<dbReference type="InterPro" id="IPR016035">
    <property type="entry name" value="Acyl_Trfase/lysoPLipase"/>
</dbReference>
<feature type="active site" description="Nucleophile" evidence="2">
    <location>
        <position position="71"/>
    </location>
</feature>
<dbReference type="Pfam" id="PF11856">
    <property type="entry name" value="DUF3376"/>
    <property type="match status" value="1"/>
</dbReference>
<evidence type="ECO:0000259" key="5">
    <source>
        <dbReference type="PROSITE" id="PS51635"/>
    </source>
</evidence>
<evidence type="ECO:0000256" key="3">
    <source>
        <dbReference type="SAM" id="Coils"/>
    </source>
</evidence>
<gene>
    <name evidence="6" type="ORF">EWV63_08735</name>
</gene>